<sequence length="68" mass="7506">MNVSKVSPKGTPSTSAKISNGSLTVAPQNELNTKLWDIGLYCSKAVQCDEKESSKKESKLEIKRKQHK</sequence>
<protein>
    <submittedName>
        <fullName evidence="2">Uncharacterized protein</fullName>
    </submittedName>
</protein>
<keyword evidence="3" id="KW-1185">Reference proteome</keyword>
<dbReference type="EMBL" id="JAPWTJ010000223">
    <property type="protein sequence ID" value="KAJ8980905.1"/>
    <property type="molecule type" value="Genomic_DNA"/>
</dbReference>
<name>A0ABQ9JRK7_9CUCU</name>
<evidence type="ECO:0000313" key="2">
    <source>
        <dbReference type="EMBL" id="KAJ8980905.1"/>
    </source>
</evidence>
<feature type="region of interest" description="Disordered" evidence="1">
    <location>
        <begin position="1"/>
        <end position="22"/>
    </location>
</feature>
<comment type="caution">
    <text evidence="2">The sequence shown here is derived from an EMBL/GenBank/DDBJ whole genome shotgun (WGS) entry which is preliminary data.</text>
</comment>
<proteinExistence type="predicted"/>
<gene>
    <name evidence="2" type="ORF">NQ317_011205</name>
</gene>
<reference evidence="2" key="1">
    <citation type="journal article" date="2023" name="Insect Mol. Biol.">
        <title>Genome sequencing provides insights into the evolution of gene families encoding plant cell wall-degrading enzymes in longhorned beetles.</title>
        <authorList>
            <person name="Shin N.R."/>
            <person name="Okamura Y."/>
            <person name="Kirsch R."/>
            <person name="Pauchet Y."/>
        </authorList>
    </citation>
    <scope>NUCLEOTIDE SEQUENCE</scope>
    <source>
        <strain evidence="2">MMC_N1</strain>
    </source>
</reference>
<evidence type="ECO:0000256" key="1">
    <source>
        <dbReference type="SAM" id="MobiDB-lite"/>
    </source>
</evidence>
<dbReference type="Proteomes" id="UP001162164">
    <property type="component" value="Unassembled WGS sequence"/>
</dbReference>
<organism evidence="2 3">
    <name type="scientific">Molorchus minor</name>
    <dbReference type="NCBI Taxonomy" id="1323400"/>
    <lineage>
        <taxon>Eukaryota</taxon>
        <taxon>Metazoa</taxon>
        <taxon>Ecdysozoa</taxon>
        <taxon>Arthropoda</taxon>
        <taxon>Hexapoda</taxon>
        <taxon>Insecta</taxon>
        <taxon>Pterygota</taxon>
        <taxon>Neoptera</taxon>
        <taxon>Endopterygota</taxon>
        <taxon>Coleoptera</taxon>
        <taxon>Polyphaga</taxon>
        <taxon>Cucujiformia</taxon>
        <taxon>Chrysomeloidea</taxon>
        <taxon>Cerambycidae</taxon>
        <taxon>Lamiinae</taxon>
        <taxon>Monochamini</taxon>
        <taxon>Molorchus</taxon>
    </lineage>
</organism>
<accession>A0ABQ9JRK7</accession>
<evidence type="ECO:0000313" key="3">
    <source>
        <dbReference type="Proteomes" id="UP001162164"/>
    </source>
</evidence>